<evidence type="ECO:0000313" key="2">
    <source>
        <dbReference type="EMBL" id="ADW68998.1"/>
    </source>
</evidence>
<sequence length="140" mass="14508">MTNTSAIVETFLTQMGEQATVLVNRIAELDTEKATLQGELTKINHALAVWNGKETPDGKSAPGTRKKMSEAGRANIAAALQARSARLRAEKEAAGGKDAEAVAVPSAAEEKQSEPVQEATPTPKSTPAKKAAAKGGKADA</sequence>
<reference evidence="3" key="1">
    <citation type="submission" date="2011-01" db="EMBL/GenBank/DDBJ databases">
        <title>Complete sequence of chromosome of Acidobacterium sp. MP5ACTX9.</title>
        <authorList>
            <consortium name="US DOE Joint Genome Institute"/>
            <person name="Lucas S."/>
            <person name="Copeland A."/>
            <person name="Lapidus A."/>
            <person name="Cheng J.-F."/>
            <person name="Goodwin L."/>
            <person name="Pitluck S."/>
            <person name="Teshima H."/>
            <person name="Detter J.C."/>
            <person name="Han C."/>
            <person name="Tapia R."/>
            <person name="Land M."/>
            <person name="Hauser L."/>
            <person name="Kyrpides N."/>
            <person name="Ivanova N."/>
            <person name="Ovchinnikova G."/>
            <person name="Pagani I."/>
            <person name="Rawat S.R."/>
            <person name="Mannisto M."/>
            <person name="Haggblom M.M."/>
            <person name="Woyke T."/>
        </authorList>
    </citation>
    <scope>NUCLEOTIDE SEQUENCE [LARGE SCALE GENOMIC DNA]</scope>
    <source>
        <strain evidence="3">MP5ACTX9</strain>
    </source>
</reference>
<dbReference type="PaxDb" id="1198114-AciX9_1952"/>
<feature type="region of interest" description="Disordered" evidence="1">
    <location>
        <begin position="88"/>
        <end position="140"/>
    </location>
</feature>
<dbReference type="KEGG" id="acm:AciX9_1952"/>
<feature type="compositionally biased region" description="Basic and acidic residues" evidence="1">
    <location>
        <begin position="88"/>
        <end position="100"/>
    </location>
</feature>
<accession>E8X0P7</accession>
<feature type="compositionally biased region" description="Low complexity" evidence="1">
    <location>
        <begin position="119"/>
        <end position="140"/>
    </location>
</feature>
<proteinExistence type="predicted"/>
<dbReference type="RefSeq" id="WP_013580317.1">
    <property type="nucleotide sequence ID" value="NC_015064.1"/>
</dbReference>
<dbReference type="AlphaFoldDB" id="E8X0P7"/>
<evidence type="ECO:0000256" key="1">
    <source>
        <dbReference type="SAM" id="MobiDB-lite"/>
    </source>
</evidence>
<keyword evidence="3" id="KW-1185">Reference proteome</keyword>
<protein>
    <submittedName>
        <fullName evidence="2">Uncharacterized protein</fullName>
    </submittedName>
</protein>
<dbReference type="EMBL" id="CP002480">
    <property type="protein sequence ID" value="ADW68998.1"/>
    <property type="molecule type" value="Genomic_DNA"/>
</dbReference>
<dbReference type="HOGENOM" id="CLU_1832345_0_0_0"/>
<dbReference type="STRING" id="1198114.AciX9_1952"/>
<organism evidence="3">
    <name type="scientific">Granulicella tundricola (strain ATCC BAA-1859 / DSM 23138 / MP5ACTX9)</name>
    <dbReference type="NCBI Taxonomy" id="1198114"/>
    <lineage>
        <taxon>Bacteria</taxon>
        <taxon>Pseudomonadati</taxon>
        <taxon>Acidobacteriota</taxon>
        <taxon>Terriglobia</taxon>
        <taxon>Terriglobales</taxon>
        <taxon>Acidobacteriaceae</taxon>
        <taxon>Granulicella</taxon>
    </lineage>
</organism>
<name>E8X0P7_GRATM</name>
<dbReference type="Proteomes" id="UP000000343">
    <property type="component" value="Chromosome"/>
</dbReference>
<evidence type="ECO:0000313" key="3">
    <source>
        <dbReference type="Proteomes" id="UP000000343"/>
    </source>
</evidence>
<gene>
    <name evidence="2" type="ordered locus">AciX9_1952</name>
</gene>